<reference evidence="2 3" key="1">
    <citation type="journal article" date="2011" name="Front. Microbiol.">
        <title>Genomic signatures of strain selection and enhancement in Bacillus atrophaeus var. globigii, a historical biowarfare simulant.</title>
        <authorList>
            <person name="Gibbons H.S."/>
            <person name="Broomall S.M."/>
            <person name="McNew L.A."/>
            <person name="Daligault H."/>
            <person name="Chapman C."/>
            <person name="Bruce D."/>
            <person name="Karavis M."/>
            <person name="Krepps M."/>
            <person name="McGregor P.A."/>
            <person name="Hong C."/>
            <person name="Park K.H."/>
            <person name="Akmal A."/>
            <person name="Feldman A."/>
            <person name="Lin J.S."/>
            <person name="Chang W.E."/>
            <person name="Higgs B.W."/>
            <person name="Demirev P."/>
            <person name="Lindquist J."/>
            <person name="Liem A."/>
            <person name="Fochler E."/>
            <person name="Read T.D."/>
            <person name="Tapia R."/>
            <person name="Johnson S."/>
            <person name="Bishop-Lilly K.A."/>
            <person name="Detter C."/>
            <person name="Han C."/>
            <person name="Sozhamannan S."/>
            <person name="Rosenzweig C.N."/>
            <person name="Skowronski E.W."/>
        </authorList>
    </citation>
    <scope>NUCLEOTIDE SEQUENCE [LARGE SCALE GENOMIC DNA]</scope>
    <source>
        <strain evidence="2 3">TPS4-2</strain>
    </source>
</reference>
<sequence>MKLEVTRIEVKQTAKALATVAAILSAFISLLGLIALAIVGIETSISFNYVISITVSGTAGKIILLLAYPLLTFIFAYLTVAVFGLLYNYTAQYTGGIKFKSERMDESA</sequence>
<dbReference type="RefSeq" id="WP_126752278.1">
    <property type="nucleotide sequence ID" value="NZ_JBHUMT010000001.1"/>
</dbReference>
<name>A0A432YSP6_9GAMM</name>
<proteinExistence type="predicted"/>
<feature type="transmembrane region" description="Helical" evidence="1">
    <location>
        <begin position="20"/>
        <end position="41"/>
    </location>
</feature>
<evidence type="ECO:0008006" key="4">
    <source>
        <dbReference type="Google" id="ProtNLM"/>
    </source>
</evidence>
<comment type="caution">
    <text evidence="2">The sequence shown here is derived from an EMBL/GenBank/DDBJ whole genome shotgun (WGS) entry which is preliminary data.</text>
</comment>
<evidence type="ECO:0000313" key="2">
    <source>
        <dbReference type="EMBL" id="RUO64624.1"/>
    </source>
</evidence>
<accession>A0A432YSP6</accession>
<protein>
    <recommendedName>
        <fullName evidence="4">DUF3566 domain-containing protein</fullName>
    </recommendedName>
</protein>
<dbReference type="Proteomes" id="UP000288361">
    <property type="component" value="Unassembled WGS sequence"/>
</dbReference>
<gene>
    <name evidence="2" type="ORF">CWI73_08010</name>
</gene>
<dbReference type="EMBL" id="PIQA01000004">
    <property type="protein sequence ID" value="RUO64624.1"/>
    <property type="molecule type" value="Genomic_DNA"/>
</dbReference>
<keyword evidence="1" id="KW-0812">Transmembrane</keyword>
<evidence type="ECO:0000256" key="1">
    <source>
        <dbReference type="SAM" id="Phobius"/>
    </source>
</evidence>
<keyword evidence="1" id="KW-1133">Transmembrane helix</keyword>
<dbReference type="AlphaFoldDB" id="A0A432YSP6"/>
<feature type="transmembrane region" description="Helical" evidence="1">
    <location>
        <begin position="62"/>
        <end position="87"/>
    </location>
</feature>
<organism evidence="2 3">
    <name type="scientific">Idiomarina piscisalsi</name>
    <dbReference type="NCBI Taxonomy" id="1096243"/>
    <lineage>
        <taxon>Bacteria</taxon>
        <taxon>Pseudomonadati</taxon>
        <taxon>Pseudomonadota</taxon>
        <taxon>Gammaproteobacteria</taxon>
        <taxon>Alteromonadales</taxon>
        <taxon>Idiomarinaceae</taxon>
        <taxon>Idiomarina</taxon>
    </lineage>
</organism>
<evidence type="ECO:0000313" key="3">
    <source>
        <dbReference type="Proteomes" id="UP000288361"/>
    </source>
</evidence>
<keyword evidence="1" id="KW-0472">Membrane</keyword>